<dbReference type="InterPro" id="IPR009000">
    <property type="entry name" value="Transl_B-barrel_sf"/>
</dbReference>
<protein>
    <recommendedName>
        <fullName evidence="3">Elongation factor Tu, chloroplastic</fullName>
    </recommendedName>
</protein>
<dbReference type="FunFam" id="2.40.30.10:FF:000001">
    <property type="entry name" value="Elongation factor Tu"/>
    <property type="match status" value="1"/>
</dbReference>
<dbReference type="FunFam" id="3.40.50.300:FF:000003">
    <property type="entry name" value="Elongation factor Tu"/>
    <property type="match status" value="1"/>
</dbReference>
<dbReference type="Gene3D" id="3.40.50.300">
    <property type="entry name" value="P-loop containing nucleotide triphosphate hydrolases"/>
    <property type="match status" value="1"/>
</dbReference>
<dbReference type="PRINTS" id="PR00315">
    <property type="entry name" value="ELONGATNFCT"/>
</dbReference>
<evidence type="ECO:0000313" key="10">
    <source>
        <dbReference type="EMBL" id="CAD8253343.1"/>
    </source>
</evidence>
<dbReference type="CDD" id="cd03697">
    <property type="entry name" value="EFTU_II"/>
    <property type="match status" value="1"/>
</dbReference>
<dbReference type="GO" id="GO:0003746">
    <property type="term" value="F:translation elongation factor activity"/>
    <property type="evidence" value="ECO:0007669"/>
    <property type="project" value="UniProtKB-KW"/>
</dbReference>
<dbReference type="GO" id="GO:0009507">
    <property type="term" value="C:chloroplast"/>
    <property type="evidence" value="ECO:0007669"/>
    <property type="project" value="UniProtKB-SubCell"/>
</dbReference>
<dbReference type="InterPro" id="IPR004161">
    <property type="entry name" value="EFTu-like_2"/>
</dbReference>
<dbReference type="GO" id="GO:0005739">
    <property type="term" value="C:mitochondrion"/>
    <property type="evidence" value="ECO:0007669"/>
    <property type="project" value="TreeGrafter"/>
</dbReference>
<dbReference type="EMBL" id="HBEA01003769">
    <property type="protein sequence ID" value="CAD8253343.1"/>
    <property type="molecule type" value="Transcribed_RNA"/>
</dbReference>
<keyword evidence="4" id="KW-0934">Plastid</keyword>
<dbReference type="InterPro" id="IPR004160">
    <property type="entry name" value="Transl_elong_EFTu/EF1A_C"/>
</dbReference>
<keyword evidence="6" id="KW-0251">Elongation factor</keyword>
<dbReference type="CDD" id="cd01884">
    <property type="entry name" value="EF_Tu"/>
    <property type="match status" value="1"/>
</dbReference>
<dbReference type="PROSITE" id="PS51722">
    <property type="entry name" value="G_TR_2"/>
    <property type="match status" value="1"/>
</dbReference>
<dbReference type="Pfam" id="PF00009">
    <property type="entry name" value="GTP_EFTU"/>
    <property type="match status" value="1"/>
</dbReference>
<dbReference type="Pfam" id="PF03143">
    <property type="entry name" value="GTP_EFTU_D3"/>
    <property type="match status" value="1"/>
</dbReference>
<dbReference type="InterPro" id="IPR027417">
    <property type="entry name" value="P-loop_NTPase"/>
</dbReference>
<dbReference type="InterPro" id="IPR033720">
    <property type="entry name" value="EFTU_2"/>
</dbReference>
<dbReference type="SUPFAM" id="SSF52540">
    <property type="entry name" value="P-loop containing nucleoside triphosphate hydrolases"/>
    <property type="match status" value="1"/>
</dbReference>
<dbReference type="NCBIfam" id="TIGR00485">
    <property type="entry name" value="EF-Tu"/>
    <property type="match status" value="1"/>
</dbReference>
<evidence type="ECO:0000256" key="8">
    <source>
        <dbReference type="ARBA" id="ARBA00023134"/>
    </source>
</evidence>
<evidence type="ECO:0000256" key="2">
    <source>
        <dbReference type="ARBA" id="ARBA00007249"/>
    </source>
</evidence>
<dbReference type="NCBIfam" id="NF009372">
    <property type="entry name" value="PRK12735.1"/>
    <property type="match status" value="1"/>
</dbReference>
<dbReference type="SUPFAM" id="SSF50465">
    <property type="entry name" value="EF-Tu/eEF-1alpha/eIF2-gamma C-terminal domain"/>
    <property type="match status" value="1"/>
</dbReference>
<dbReference type="InterPro" id="IPR009001">
    <property type="entry name" value="Transl_elong_EF1A/Init_IF2_C"/>
</dbReference>
<dbReference type="GO" id="GO:0003924">
    <property type="term" value="F:GTPase activity"/>
    <property type="evidence" value="ECO:0007669"/>
    <property type="project" value="InterPro"/>
</dbReference>
<evidence type="ECO:0000259" key="9">
    <source>
        <dbReference type="PROSITE" id="PS51722"/>
    </source>
</evidence>
<dbReference type="PANTHER" id="PTHR43721:SF22">
    <property type="entry name" value="ELONGATION FACTOR TU, MITOCHONDRIAL"/>
    <property type="match status" value="1"/>
</dbReference>
<dbReference type="InterPro" id="IPR004541">
    <property type="entry name" value="Transl_elong_EFTu/EF1A_bac/org"/>
</dbReference>
<dbReference type="SUPFAM" id="SSF50447">
    <property type="entry name" value="Translation proteins"/>
    <property type="match status" value="1"/>
</dbReference>
<organism evidence="10">
    <name type="scientific">Pinguiococcus pyrenoidosus</name>
    <dbReference type="NCBI Taxonomy" id="172671"/>
    <lineage>
        <taxon>Eukaryota</taxon>
        <taxon>Sar</taxon>
        <taxon>Stramenopiles</taxon>
        <taxon>Ochrophyta</taxon>
        <taxon>Pinguiophyceae</taxon>
        <taxon>Pinguiochrysidales</taxon>
        <taxon>Pinguiochrysidaceae</taxon>
        <taxon>Pinguiococcus</taxon>
    </lineage>
</organism>
<dbReference type="NCBIfam" id="NF009373">
    <property type="entry name" value="PRK12736.1"/>
    <property type="match status" value="1"/>
</dbReference>
<evidence type="ECO:0000256" key="4">
    <source>
        <dbReference type="ARBA" id="ARBA00022640"/>
    </source>
</evidence>
<dbReference type="NCBIfam" id="NF000766">
    <property type="entry name" value="PRK00049.1"/>
    <property type="match status" value="1"/>
</dbReference>
<keyword evidence="7" id="KW-0648">Protein biosynthesis</keyword>
<evidence type="ECO:0000256" key="1">
    <source>
        <dbReference type="ARBA" id="ARBA00004229"/>
    </source>
</evidence>
<name>A0A7R9YA24_9STRA</name>
<dbReference type="InterPro" id="IPR041709">
    <property type="entry name" value="EF-Tu_GTP-bd"/>
</dbReference>
<dbReference type="InterPro" id="IPR005225">
    <property type="entry name" value="Small_GTP-bd"/>
</dbReference>
<dbReference type="Gene3D" id="2.40.30.10">
    <property type="entry name" value="Translation factors"/>
    <property type="match status" value="2"/>
</dbReference>
<comment type="subcellular location">
    <subcellularLocation>
        <location evidence="1">Plastid</location>
        <location evidence="1">Chloroplast</location>
    </subcellularLocation>
</comment>
<dbReference type="CDD" id="cd03707">
    <property type="entry name" value="EFTU_III"/>
    <property type="match status" value="1"/>
</dbReference>
<gene>
    <name evidence="10" type="ORF">PPYR1160_LOCUS2835</name>
</gene>
<dbReference type="InterPro" id="IPR000795">
    <property type="entry name" value="T_Tr_GTP-bd_dom"/>
</dbReference>
<dbReference type="NCBIfam" id="TIGR00231">
    <property type="entry name" value="small_GTP"/>
    <property type="match status" value="1"/>
</dbReference>
<dbReference type="AlphaFoldDB" id="A0A7R9YA24"/>
<comment type="similarity">
    <text evidence="2">Belongs to the TRAFAC class translation factor GTPase superfamily. Classic translation factor GTPase family. EF-Tu/EF-1A subfamily.</text>
</comment>
<evidence type="ECO:0000256" key="5">
    <source>
        <dbReference type="ARBA" id="ARBA00022741"/>
    </source>
</evidence>
<proteinExistence type="inferred from homology"/>
<accession>A0A7R9YA24</accession>
<dbReference type="HAMAP" id="MF_00118_B">
    <property type="entry name" value="EF_Tu_B"/>
    <property type="match status" value="1"/>
</dbReference>
<evidence type="ECO:0000256" key="6">
    <source>
        <dbReference type="ARBA" id="ARBA00022768"/>
    </source>
</evidence>
<dbReference type="PANTHER" id="PTHR43721">
    <property type="entry name" value="ELONGATION FACTOR TU-RELATED"/>
    <property type="match status" value="1"/>
</dbReference>
<sequence>MSLWTRLAARSGATCVRRALSTTFERTKPHVNIGTIGHVDHGKTTLTAAITKVMSETYGGKAFNYEEIDKAPEERARKITISTSHVEYETANRHYAHVDCPGHADYVKNMITGAAQMDGAILVVSATDGAMPQTREHILLARQVGVPNLVVFINKLDAVGSEDEELLELIEMEIRELLDAYQFEGDAVEIVRGSALAAVEGRDDDIGKEAIIKLMDAVDENIPTPTRILDKPFLMPVEDVFSIGGRGTVATGRVEQGIIKVGDEVEIVGLRNTLKTTITGVEMFKKLLEQGEAGDNVGVLLRGIKREDITRGQVIAAPGTTITGDHFECEVYVLTEQEGGRHKPFFSNYKPQFFFRTADVTGSISLKDGTEMVMPGDNATFEVKLISSVAMSEGLRFAIREGGRTIGAGVVSKVL</sequence>
<dbReference type="InterPro" id="IPR050055">
    <property type="entry name" value="EF-Tu_GTPase"/>
</dbReference>
<keyword evidence="5" id="KW-0547">Nucleotide-binding</keyword>
<feature type="domain" description="Tr-type G" evidence="9">
    <location>
        <begin position="28"/>
        <end position="226"/>
    </location>
</feature>
<reference evidence="10" key="1">
    <citation type="submission" date="2021-01" db="EMBL/GenBank/DDBJ databases">
        <authorList>
            <person name="Corre E."/>
            <person name="Pelletier E."/>
            <person name="Niang G."/>
            <person name="Scheremetjew M."/>
            <person name="Finn R."/>
            <person name="Kale V."/>
            <person name="Holt S."/>
            <person name="Cochrane G."/>
            <person name="Meng A."/>
            <person name="Brown T."/>
            <person name="Cohen L."/>
        </authorList>
    </citation>
    <scope>NUCLEOTIDE SEQUENCE</scope>
    <source>
        <strain evidence="10">CCMP2078</strain>
    </source>
</reference>
<dbReference type="GO" id="GO:0070125">
    <property type="term" value="P:mitochondrial translational elongation"/>
    <property type="evidence" value="ECO:0007669"/>
    <property type="project" value="TreeGrafter"/>
</dbReference>
<dbReference type="GO" id="GO:0005525">
    <property type="term" value="F:GTP binding"/>
    <property type="evidence" value="ECO:0007669"/>
    <property type="project" value="UniProtKB-KW"/>
</dbReference>
<evidence type="ECO:0000256" key="7">
    <source>
        <dbReference type="ARBA" id="ARBA00022917"/>
    </source>
</evidence>
<keyword evidence="8" id="KW-0342">GTP-binding</keyword>
<evidence type="ECO:0000256" key="3">
    <source>
        <dbReference type="ARBA" id="ARBA00021392"/>
    </source>
</evidence>
<dbReference type="Pfam" id="PF03144">
    <property type="entry name" value="GTP_EFTU_D2"/>
    <property type="match status" value="1"/>
</dbReference>